<evidence type="ECO:0000256" key="2">
    <source>
        <dbReference type="PROSITE-ProRule" id="PRU00169"/>
    </source>
</evidence>
<dbReference type="PANTHER" id="PTHR48111">
    <property type="entry name" value="REGULATOR OF RPOS"/>
    <property type="match status" value="1"/>
</dbReference>
<dbReference type="InterPro" id="IPR036388">
    <property type="entry name" value="WH-like_DNA-bd_sf"/>
</dbReference>
<dbReference type="PROSITE" id="PS51755">
    <property type="entry name" value="OMPR_PHOB"/>
    <property type="match status" value="1"/>
</dbReference>
<keyword evidence="2" id="KW-0597">Phosphoprotein</keyword>
<evidence type="ECO:0000256" key="1">
    <source>
        <dbReference type="ARBA" id="ARBA00023125"/>
    </source>
</evidence>
<dbReference type="Pfam" id="PF00072">
    <property type="entry name" value="Response_reg"/>
    <property type="match status" value="1"/>
</dbReference>
<evidence type="ECO:0000259" key="5">
    <source>
        <dbReference type="PROSITE" id="PS51755"/>
    </source>
</evidence>
<dbReference type="RefSeq" id="WP_284221391.1">
    <property type="nucleotide sequence ID" value="NZ_BSOY01000011.1"/>
</dbReference>
<feature type="domain" description="Response regulatory" evidence="4">
    <location>
        <begin position="25"/>
        <end position="142"/>
    </location>
</feature>
<dbReference type="GO" id="GO:0003677">
    <property type="term" value="F:DNA binding"/>
    <property type="evidence" value="ECO:0007669"/>
    <property type="project" value="UniProtKB-KW"/>
</dbReference>
<keyword evidence="1 3" id="KW-0238">DNA-binding</keyword>
<dbReference type="PROSITE" id="PS50110">
    <property type="entry name" value="RESPONSE_REGULATORY"/>
    <property type="match status" value="1"/>
</dbReference>
<dbReference type="SUPFAM" id="SSF46894">
    <property type="entry name" value="C-terminal effector domain of the bipartite response regulators"/>
    <property type="match status" value="1"/>
</dbReference>
<dbReference type="Gene3D" id="3.40.50.2300">
    <property type="match status" value="1"/>
</dbReference>
<dbReference type="InterPro" id="IPR039420">
    <property type="entry name" value="WalR-like"/>
</dbReference>
<sequence length="270" mass="29091">MDGEVAGIDGDDPFAQLRDVFAGRRALLLEDDPALSEHVAERLLRAGFGSVERVDSGEAAIAAAAAPFDVLILDRLTAGLDGLETLKRVRAGGGPCADAPALMLTALGGERQKVEGLLGGADDYLSKPVGDEELLARIAAQLRRAARRAGPVGSDLVNGPFRLAFGARTLKFDAPGGARLIDLSPLEFAIVCELMTARGQPVTKTMLWDRCWVEWRFLPDNFVNIIDARISALRRRLKEQAPELGEDLHPLIVSARSQSLIFRDLSAWTG</sequence>
<dbReference type="Gene3D" id="1.10.10.10">
    <property type="entry name" value="Winged helix-like DNA-binding domain superfamily/Winged helix DNA-binding domain"/>
    <property type="match status" value="1"/>
</dbReference>
<dbReference type="InterPro" id="IPR001789">
    <property type="entry name" value="Sig_transdc_resp-reg_receiver"/>
</dbReference>
<dbReference type="Pfam" id="PF00486">
    <property type="entry name" value="Trans_reg_C"/>
    <property type="match status" value="1"/>
</dbReference>
<organism evidence="6 7">
    <name type="scientific">Brevundimonas denitrificans</name>
    <dbReference type="NCBI Taxonomy" id="1443434"/>
    <lineage>
        <taxon>Bacteria</taxon>
        <taxon>Pseudomonadati</taxon>
        <taxon>Pseudomonadota</taxon>
        <taxon>Alphaproteobacteria</taxon>
        <taxon>Caulobacterales</taxon>
        <taxon>Caulobacteraceae</taxon>
        <taxon>Brevundimonas</taxon>
    </lineage>
</organism>
<gene>
    <name evidence="6" type="ORF">GCM10007859_08020</name>
</gene>
<dbReference type="InterPro" id="IPR016032">
    <property type="entry name" value="Sig_transdc_resp-reg_C-effctor"/>
</dbReference>
<comment type="caution">
    <text evidence="6">The sequence shown here is derived from an EMBL/GenBank/DDBJ whole genome shotgun (WGS) entry which is preliminary data.</text>
</comment>
<evidence type="ECO:0000256" key="3">
    <source>
        <dbReference type="PROSITE-ProRule" id="PRU01091"/>
    </source>
</evidence>
<reference evidence="7" key="1">
    <citation type="journal article" date="2019" name="Int. J. Syst. Evol. Microbiol.">
        <title>The Global Catalogue of Microorganisms (GCM) 10K type strain sequencing project: providing services to taxonomists for standard genome sequencing and annotation.</title>
        <authorList>
            <consortium name="The Broad Institute Genomics Platform"/>
            <consortium name="The Broad Institute Genome Sequencing Center for Infectious Disease"/>
            <person name="Wu L."/>
            <person name="Ma J."/>
        </authorList>
    </citation>
    <scope>NUCLEOTIDE SEQUENCE [LARGE SCALE GENOMIC DNA]</scope>
    <source>
        <strain evidence="7">NBRC 110107</strain>
    </source>
</reference>
<evidence type="ECO:0000259" key="4">
    <source>
        <dbReference type="PROSITE" id="PS50110"/>
    </source>
</evidence>
<dbReference type="SMART" id="SM00448">
    <property type="entry name" value="REC"/>
    <property type="match status" value="1"/>
</dbReference>
<dbReference type="CDD" id="cd17574">
    <property type="entry name" value="REC_OmpR"/>
    <property type="match status" value="1"/>
</dbReference>
<accession>A0ABQ6BFK4</accession>
<dbReference type="PANTHER" id="PTHR48111:SF36">
    <property type="entry name" value="TRANSCRIPTIONAL REGULATORY PROTEIN CUTR"/>
    <property type="match status" value="1"/>
</dbReference>
<dbReference type="Proteomes" id="UP001156921">
    <property type="component" value="Unassembled WGS sequence"/>
</dbReference>
<feature type="DNA-binding region" description="OmpR/PhoB-type" evidence="3">
    <location>
        <begin position="153"/>
        <end position="264"/>
    </location>
</feature>
<dbReference type="InterPro" id="IPR001867">
    <property type="entry name" value="OmpR/PhoB-type_DNA-bd"/>
</dbReference>
<dbReference type="EMBL" id="BSOY01000011">
    <property type="protein sequence ID" value="GLS00793.1"/>
    <property type="molecule type" value="Genomic_DNA"/>
</dbReference>
<evidence type="ECO:0000313" key="6">
    <source>
        <dbReference type="EMBL" id="GLS00793.1"/>
    </source>
</evidence>
<keyword evidence="7" id="KW-1185">Reference proteome</keyword>
<dbReference type="SUPFAM" id="SSF52172">
    <property type="entry name" value="CheY-like"/>
    <property type="match status" value="1"/>
</dbReference>
<feature type="domain" description="OmpR/PhoB-type" evidence="5">
    <location>
        <begin position="153"/>
        <end position="264"/>
    </location>
</feature>
<evidence type="ECO:0000313" key="7">
    <source>
        <dbReference type="Proteomes" id="UP001156921"/>
    </source>
</evidence>
<protein>
    <submittedName>
        <fullName evidence="6">DNA-binding response regulator</fullName>
    </submittedName>
</protein>
<dbReference type="InterPro" id="IPR011006">
    <property type="entry name" value="CheY-like_superfamily"/>
</dbReference>
<name>A0ABQ6BFK4_9CAUL</name>
<proteinExistence type="predicted"/>
<dbReference type="SMART" id="SM00862">
    <property type="entry name" value="Trans_reg_C"/>
    <property type="match status" value="1"/>
</dbReference>
<feature type="modified residue" description="4-aspartylphosphate" evidence="2">
    <location>
        <position position="74"/>
    </location>
</feature>